<dbReference type="PANTHER" id="PTHR43205:SF85">
    <property type="entry name" value="OXIDOREDUCTASE"/>
    <property type="match status" value="1"/>
</dbReference>
<dbReference type="GO" id="GO:0016628">
    <property type="term" value="F:oxidoreductase activity, acting on the CH-CH group of donors, NAD or NADP as acceptor"/>
    <property type="evidence" value="ECO:0007669"/>
    <property type="project" value="InterPro"/>
</dbReference>
<sequence length="339" mass="37202">MEVINRYVAIKAPIDGVPKESDFELMNQKFSLSIKRGSKEIIIKNLYVSIDPYHVNQMKTTGALGRTIVPGEVINSYGVGKVIASGNPRFAKGDYVVGNISWGEYSISKGFFLRKLDPMGLPLSYHIGVLGLSGLTAYAGFFDICKPKRGETVFVSAASGSVGNLVGQYAKQLGCYVVGCAGSPKKVKLLKEKLGFDEAFNYKEDTDLNSALQRYFPNGIDIYFDNVGAQMLEAAISNMNLYGRVAVCGAISEYTDSEKHAKLDMLSIIYKRIIIQGFITHDYMNLFPEFVSKTVDYILVGKIHVLEDVLIGIESVPSAFVGVFHGNNVGKRIVKIADD</sequence>
<dbReference type="SMART" id="SM00829">
    <property type="entry name" value="PKS_ER"/>
    <property type="match status" value="1"/>
</dbReference>
<keyword evidence="1" id="KW-0560">Oxidoreductase</keyword>
<feature type="domain" description="Enoyl reductase (ER)" evidence="2">
    <location>
        <begin position="41"/>
        <end position="334"/>
    </location>
</feature>
<dbReference type="InterPro" id="IPR045010">
    <property type="entry name" value="MDR_fam"/>
</dbReference>
<evidence type="ECO:0000259" key="2">
    <source>
        <dbReference type="SMART" id="SM00829"/>
    </source>
</evidence>
<evidence type="ECO:0000256" key="1">
    <source>
        <dbReference type="ARBA" id="ARBA00023002"/>
    </source>
</evidence>
<dbReference type="FunFam" id="3.40.50.720:FF:000121">
    <property type="entry name" value="Prostaglandin reductase 2"/>
    <property type="match status" value="1"/>
</dbReference>
<dbReference type="Gene3D" id="3.90.180.10">
    <property type="entry name" value="Medium-chain alcohol dehydrogenases, catalytic domain"/>
    <property type="match status" value="1"/>
</dbReference>
<evidence type="ECO:0000313" key="3">
    <source>
        <dbReference type="EMBL" id="CAH1449075.1"/>
    </source>
</evidence>
<dbReference type="SUPFAM" id="SSF50129">
    <property type="entry name" value="GroES-like"/>
    <property type="match status" value="1"/>
</dbReference>
<dbReference type="InterPro" id="IPR020843">
    <property type="entry name" value="ER"/>
</dbReference>
<dbReference type="InterPro" id="IPR011032">
    <property type="entry name" value="GroES-like_sf"/>
</dbReference>
<dbReference type="AlphaFoldDB" id="A0AAU9PFD2"/>
<proteinExistence type="predicted"/>
<organism evidence="3 4">
    <name type="scientific">Lactuca virosa</name>
    <dbReference type="NCBI Taxonomy" id="75947"/>
    <lineage>
        <taxon>Eukaryota</taxon>
        <taxon>Viridiplantae</taxon>
        <taxon>Streptophyta</taxon>
        <taxon>Embryophyta</taxon>
        <taxon>Tracheophyta</taxon>
        <taxon>Spermatophyta</taxon>
        <taxon>Magnoliopsida</taxon>
        <taxon>eudicotyledons</taxon>
        <taxon>Gunneridae</taxon>
        <taxon>Pentapetalae</taxon>
        <taxon>asterids</taxon>
        <taxon>campanulids</taxon>
        <taxon>Asterales</taxon>
        <taxon>Asteraceae</taxon>
        <taxon>Cichorioideae</taxon>
        <taxon>Cichorieae</taxon>
        <taxon>Lactucinae</taxon>
        <taxon>Lactuca</taxon>
    </lineage>
</organism>
<accession>A0AAU9PFD2</accession>
<dbReference type="InterPro" id="IPR036291">
    <property type="entry name" value="NAD(P)-bd_dom_sf"/>
</dbReference>
<dbReference type="Proteomes" id="UP001157418">
    <property type="component" value="Unassembled WGS sequence"/>
</dbReference>
<reference evidence="3 4" key="1">
    <citation type="submission" date="2022-01" db="EMBL/GenBank/DDBJ databases">
        <authorList>
            <person name="Xiong W."/>
            <person name="Schranz E."/>
        </authorList>
    </citation>
    <scope>NUCLEOTIDE SEQUENCE [LARGE SCALE GENOMIC DNA]</scope>
</reference>
<comment type="caution">
    <text evidence="3">The sequence shown here is derived from an EMBL/GenBank/DDBJ whole genome shotgun (WGS) entry which is preliminary data.</text>
</comment>
<keyword evidence="4" id="KW-1185">Reference proteome</keyword>
<gene>
    <name evidence="3" type="ORF">LVIROSA_LOCUS34582</name>
</gene>
<dbReference type="Pfam" id="PF16884">
    <property type="entry name" value="ADH_N_2"/>
    <property type="match status" value="1"/>
</dbReference>
<dbReference type="SUPFAM" id="SSF51735">
    <property type="entry name" value="NAD(P)-binding Rossmann-fold domains"/>
    <property type="match status" value="1"/>
</dbReference>
<evidence type="ECO:0000313" key="4">
    <source>
        <dbReference type="Proteomes" id="UP001157418"/>
    </source>
</evidence>
<name>A0AAU9PFD2_9ASTR</name>
<dbReference type="PANTHER" id="PTHR43205">
    <property type="entry name" value="PROSTAGLANDIN REDUCTASE"/>
    <property type="match status" value="1"/>
</dbReference>
<protein>
    <recommendedName>
        <fullName evidence="2">Enoyl reductase (ER) domain-containing protein</fullName>
    </recommendedName>
</protein>
<dbReference type="Pfam" id="PF00107">
    <property type="entry name" value="ADH_zinc_N"/>
    <property type="match status" value="1"/>
</dbReference>
<dbReference type="Gene3D" id="3.40.50.720">
    <property type="entry name" value="NAD(P)-binding Rossmann-like Domain"/>
    <property type="match status" value="1"/>
</dbReference>
<dbReference type="InterPro" id="IPR013149">
    <property type="entry name" value="ADH-like_C"/>
</dbReference>
<dbReference type="EMBL" id="CAKMRJ010005634">
    <property type="protein sequence ID" value="CAH1449075.1"/>
    <property type="molecule type" value="Genomic_DNA"/>
</dbReference>
<dbReference type="InterPro" id="IPR041694">
    <property type="entry name" value="ADH_N_2"/>
</dbReference>